<evidence type="ECO:0000313" key="2">
    <source>
        <dbReference type="EMBL" id="ENH71304.1"/>
    </source>
</evidence>
<reference evidence="3" key="2">
    <citation type="journal article" date="2014" name="PLoS ONE">
        <title>Genome and Transcriptome Analysis of the Fungal Pathogen Fusarium oxysporum f. sp. cubense Causing Banana Vascular Wilt Disease.</title>
        <authorList>
            <person name="Guo L."/>
            <person name="Han L."/>
            <person name="Yang L."/>
            <person name="Zeng H."/>
            <person name="Fan D."/>
            <person name="Zhu Y."/>
            <person name="Feng Y."/>
            <person name="Wang G."/>
            <person name="Peng C."/>
            <person name="Jiang X."/>
            <person name="Zhou D."/>
            <person name="Ni P."/>
            <person name="Liang C."/>
            <person name="Liu L."/>
            <person name="Wang J."/>
            <person name="Mao C."/>
            <person name="Fang X."/>
            <person name="Peng M."/>
            <person name="Huang J."/>
        </authorList>
    </citation>
    <scope>NUCLEOTIDE SEQUENCE [LARGE SCALE GENOMIC DNA]</scope>
    <source>
        <strain evidence="3">race 1</strain>
    </source>
</reference>
<reference evidence="3" key="1">
    <citation type="submission" date="2012-09" db="EMBL/GenBank/DDBJ databases">
        <title>Genome sequencing and comparative transcriptomics of race 1 and race 4 of banana pathogen: Fusarium oxysporum f. sp. cubense.</title>
        <authorList>
            <person name="Fang X."/>
            <person name="Huang J."/>
        </authorList>
    </citation>
    <scope>NUCLEOTIDE SEQUENCE [LARGE SCALE GENOMIC DNA]</scope>
    <source>
        <strain evidence="3">race 1</strain>
    </source>
</reference>
<evidence type="ECO:0000256" key="1">
    <source>
        <dbReference type="SAM" id="SignalP"/>
    </source>
</evidence>
<protein>
    <submittedName>
        <fullName evidence="2">Uncharacterized protein</fullName>
    </submittedName>
</protein>
<dbReference type="HOGENOM" id="CLU_3032351_0_0_1"/>
<dbReference type="STRING" id="1229664.N4U801"/>
<organism evidence="2 3">
    <name type="scientific">Fusarium oxysporum f. sp. cubense (strain race 1)</name>
    <name type="common">Panama disease fungus</name>
    <dbReference type="NCBI Taxonomy" id="1229664"/>
    <lineage>
        <taxon>Eukaryota</taxon>
        <taxon>Fungi</taxon>
        <taxon>Dikarya</taxon>
        <taxon>Ascomycota</taxon>
        <taxon>Pezizomycotina</taxon>
        <taxon>Sordariomycetes</taxon>
        <taxon>Hypocreomycetidae</taxon>
        <taxon>Hypocreales</taxon>
        <taxon>Nectriaceae</taxon>
        <taxon>Fusarium</taxon>
        <taxon>Fusarium oxysporum species complex</taxon>
    </lineage>
</organism>
<dbReference type="AlphaFoldDB" id="N4U801"/>
<sequence>MHATLTLAALIRLLNAAAIDPYKFKPLFKIKLGPGDVHTITEKEKFELRAISPLS</sequence>
<keyword evidence="1" id="KW-0732">Signal</keyword>
<gene>
    <name evidence="2" type="ORF">FOC1_g10006161</name>
</gene>
<accession>N4U801</accession>
<dbReference type="Proteomes" id="UP000016928">
    <property type="component" value="Unassembled WGS sequence"/>
</dbReference>
<feature type="signal peptide" evidence="1">
    <location>
        <begin position="1"/>
        <end position="16"/>
    </location>
</feature>
<evidence type="ECO:0000313" key="3">
    <source>
        <dbReference type="Proteomes" id="UP000016928"/>
    </source>
</evidence>
<feature type="chain" id="PRO_5004120647" evidence="1">
    <location>
        <begin position="17"/>
        <end position="55"/>
    </location>
</feature>
<dbReference type="VEuPathDB" id="FungiDB:FOC1_g10006161"/>
<dbReference type="EMBL" id="KB730148">
    <property type="protein sequence ID" value="ENH71304.1"/>
    <property type="molecule type" value="Genomic_DNA"/>
</dbReference>
<name>N4U801_FUSC1</name>
<proteinExistence type="predicted"/>